<name>A0A8S5LAE7_9CAUD</name>
<dbReference type="EMBL" id="BK014664">
    <property type="protein sequence ID" value="DAD66885.1"/>
    <property type="molecule type" value="Genomic_DNA"/>
</dbReference>
<proteinExistence type="predicted"/>
<accession>A0A8S5LAE7</accession>
<dbReference type="Gene3D" id="3.30.420.280">
    <property type="match status" value="1"/>
</dbReference>
<evidence type="ECO:0000313" key="1">
    <source>
        <dbReference type="EMBL" id="DAD66885.1"/>
    </source>
</evidence>
<protein>
    <submittedName>
        <fullName evidence="1">Large terminase</fullName>
    </submittedName>
</protein>
<dbReference type="Gene3D" id="3.40.50.300">
    <property type="entry name" value="P-loop containing nucleotide triphosphate hydrolases"/>
    <property type="match status" value="1"/>
</dbReference>
<dbReference type="Pfam" id="PF03237">
    <property type="entry name" value="Terminase_6N"/>
    <property type="match status" value="1"/>
</dbReference>
<organism evidence="1">
    <name type="scientific">Siphoviridae sp. ctv2R2</name>
    <dbReference type="NCBI Taxonomy" id="2823609"/>
    <lineage>
        <taxon>Viruses</taxon>
        <taxon>Duplodnaviria</taxon>
        <taxon>Heunggongvirae</taxon>
        <taxon>Uroviricota</taxon>
        <taxon>Caudoviricetes</taxon>
    </lineage>
</organism>
<reference evidence="1" key="1">
    <citation type="journal article" date="2021" name="Proc. Natl. Acad. Sci. U.S.A.">
        <title>A Catalog of Tens of Thousands of Viruses from Human Metagenomes Reveals Hidden Associations with Chronic Diseases.</title>
        <authorList>
            <person name="Tisza M.J."/>
            <person name="Buck C.B."/>
        </authorList>
    </citation>
    <scope>NUCLEOTIDE SEQUENCE</scope>
    <source>
        <strain evidence="1">Ctv2R2</strain>
    </source>
</reference>
<sequence>MSLQSFLLSVRQGVSLVLLSDKYWDYIDTPARAEFLEGSTASGKTTTVAVKFIMNVAESDMKLHVIAGNTTGVIEKNIINADMGLLQIFPNLEYCGNGDKENKLPHIKFKTGSSTKIIYILGYDNASKWKNALGSQFGCVWVDECNTANIDFIREIFGRSEYFVGTLNPDAPTLPIYSEYINHARPIDKYKADVPEEIWKDLNGCEPIKDWVYWFFTFEDNISMTPEKIEQKKMSYPPGTKIYKNKILGLRGKATGLVFSNFCKRHVITKEQAKIFIKREYDDKQTEWFVIYTSGLDTAYSTKSPDTIAMSFMGITNKGKLIVLDEKVYNNAALDIPIAPSDTVRNYIDFLERNRKEWGGMSKNVFIDNADQATITEFAKYKREHIDCQYIFNNAYKKVTIIDRINLQLGWMSFNDEKGKEPSYYVVDTCTNYTGELQVYSWLEDKDCEPEDGNDHMVNSTQYGWIPYRDKVGVENR</sequence>
<dbReference type="InterPro" id="IPR027417">
    <property type="entry name" value="P-loop_NTPase"/>
</dbReference>